<dbReference type="Proteomes" id="UP000649573">
    <property type="component" value="Unassembled WGS sequence"/>
</dbReference>
<evidence type="ECO:0000313" key="1">
    <source>
        <dbReference type="EMBL" id="GGU38822.1"/>
    </source>
</evidence>
<organism evidence="1 2">
    <name type="scientific">Lentzea flava</name>
    <dbReference type="NCBI Taxonomy" id="103732"/>
    <lineage>
        <taxon>Bacteria</taxon>
        <taxon>Bacillati</taxon>
        <taxon>Actinomycetota</taxon>
        <taxon>Actinomycetes</taxon>
        <taxon>Pseudonocardiales</taxon>
        <taxon>Pseudonocardiaceae</taxon>
        <taxon>Lentzea</taxon>
    </lineage>
</organism>
<gene>
    <name evidence="1" type="ORF">GCM10010178_33970</name>
</gene>
<keyword evidence="2" id="KW-1185">Reference proteome</keyword>
<dbReference type="EMBL" id="BMRE01000012">
    <property type="protein sequence ID" value="GGU38822.1"/>
    <property type="molecule type" value="Genomic_DNA"/>
</dbReference>
<evidence type="ECO:0008006" key="3">
    <source>
        <dbReference type="Google" id="ProtNLM"/>
    </source>
</evidence>
<name>A0ABQ2UJ37_9PSEU</name>
<reference evidence="2" key="1">
    <citation type="journal article" date="2019" name="Int. J. Syst. Evol. Microbiol.">
        <title>The Global Catalogue of Microorganisms (GCM) 10K type strain sequencing project: providing services to taxonomists for standard genome sequencing and annotation.</title>
        <authorList>
            <consortium name="The Broad Institute Genomics Platform"/>
            <consortium name="The Broad Institute Genome Sequencing Center for Infectious Disease"/>
            <person name="Wu L."/>
            <person name="Ma J."/>
        </authorList>
    </citation>
    <scope>NUCLEOTIDE SEQUENCE [LARGE SCALE GENOMIC DNA]</scope>
    <source>
        <strain evidence="2">JCM 3296</strain>
    </source>
</reference>
<accession>A0ABQ2UJ37</accession>
<sequence length="92" mass="9929">MRVFVFLQMTGVVDVGVRMRLAAVRVGVLVFDVLVRVCPVRMRVGDVAVAVLVTVHFIAHVPDAGTGRGSPQLLPLPGRQTFSTASTMTLLR</sequence>
<protein>
    <recommendedName>
        <fullName evidence="3">Secreted protein</fullName>
    </recommendedName>
</protein>
<proteinExistence type="predicted"/>
<comment type="caution">
    <text evidence="1">The sequence shown here is derived from an EMBL/GenBank/DDBJ whole genome shotgun (WGS) entry which is preliminary data.</text>
</comment>
<evidence type="ECO:0000313" key="2">
    <source>
        <dbReference type="Proteomes" id="UP000649573"/>
    </source>
</evidence>